<proteinExistence type="predicted"/>
<dbReference type="InterPro" id="IPR013216">
    <property type="entry name" value="Methyltransf_11"/>
</dbReference>
<accession>A0A5M6I783</accession>
<keyword evidence="2" id="KW-0489">Methyltransferase</keyword>
<name>A0A5M6I783_9HYPH</name>
<dbReference type="SUPFAM" id="SSF53335">
    <property type="entry name" value="S-adenosyl-L-methionine-dependent methyltransferases"/>
    <property type="match status" value="1"/>
</dbReference>
<keyword evidence="3" id="KW-1185">Reference proteome</keyword>
<gene>
    <name evidence="2" type="ORF">F1193_00990</name>
</gene>
<comment type="caution">
    <text evidence="2">The sequence shown here is derived from an EMBL/GenBank/DDBJ whole genome shotgun (WGS) entry which is preliminary data.</text>
</comment>
<keyword evidence="2" id="KW-0808">Transferase</keyword>
<dbReference type="OrthoDB" id="7981774at2"/>
<evidence type="ECO:0000259" key="1">
    <source>
        <dbReference type="Pfam" id="PF08241"/>
    </source>
</evidence>
<protein>
    <submittedName>
        <fullName evidence="2">Class I SAM-dependent methyltransferase</fullName>
    </submittedName>
</protein>
<dbReference type="RefSeq" id="WP_150095801.1">
    <property type="nucleotide sequence ID" value="NZ_VWPL01000001.1"/>
</dbReference>
<dbReference type="Gene3D" id="3.40.50.150">
    <property type="entry name" value="Vaccinia Virus protein VP39"/>
    <property type="match status" value="1"/>
</dbReference>
<dbReference type="GO" id="GO:0032259">
    <property type="term" value="P:methylation"/>
    <property type="evidence" value="ECO:0007669"/>
    <property type="project" value="UniProtKB-KW"/>
</dbReference>
<dbReference type="Pfam" id="PF08241">
    <property type="entry name" value="Methyltransf_11"/>
    <property type="match status" value="1"/>
</dbReference>
<evidence type="ECO:0000313" key="2">
    <source>
        <dbReference type="EMBL" id="KAA5603695.1"/>
    </source>
</evidence>
<organism evidence="2 3">
    <name type="scientific">Blastochloris sulfoviridis</name>
    <dbReference type="NCBI Taxonomy" id="50712"/>
    <lineage>
        <taxon>Bacteria</taxon>
        <taxon>Pseudomonadati</taxon>
        <taxon>Pseudomonadota</taxon>
        <taxon>Alphaproteobacteria</taxon>
        <taxon>Hyphomicrobiales</taxon>
        <taxon>Blastochloridaceae</taxon>
        <taxon>Blastochloris</taxon>
    </lineage>
</organism>
<dbReference type="InterPro" id="IPR029063">
    <property type="entry name" value="SAM-dependent_MTases_sf"/>
</dbReference>
<dbReference type="EMBL" id="VWPL01000001">
    <property type="protein sequence ID" value="KAA5603695.1"/>
    <property type="molecule type" value="Genomic_DNA"/>
</dbReference>
<feature type="domain" description="Methyltransferase type 11" evidence="1">
    <location>
        <begin position="34"/>
        <end position="117"/>
    </location>
</feature>
<dbReference type="GO" id="GO:0008757">
    <property type="term" value="F:S-adenosylmethionine-dependent methyltransferase activity"/>
    <property type="evidence" value="ECO:0007669"/>
    <property type="project" value="InterPro"/>
</dbReference>
<sequence>MSEVLNFEAAYKKLCDVINSWEENCQQLSILEAGGGSLSNVTFNKPNSITVIDISREQLENNKYADHKIHGDLHTVAIPQAEYDAVVCYDVIEHLDNPRIVLVKLIGSLKRGGIIILAAPKRDSLSGLITAYTPHWFHVWVHRNLFKNLNAGKPGYPPFRTVFDPLIAPDNLSAMLQGVGAQILLNCSYESSRREHLRHKSPVFGGLFDLTITVGNLVTGRRLEEGDFFLIAQKV</sequence>
<dbReference type="Proteomes" id="UP000323886">
    <property type="component" value="Unassembled WGS sequence"/>
</dbReference>
<dbReference type="AlphaFoldDB" id="A0A5M6I783"/>
<evidence type="ECO:0000313" key="3">
    <source>
        <dbReference type="Proteomes" id="UP000323886"/>
    </source>
</evidence>
<reference evidence="2 3" key="1">
    <citation type="submission" date="2019-09" db="EMBL/GenBank/DDBJ databases">
        <title>Draft Whole-Genome sequence of Blastochloris sulfoviridis DSM 729.</title>
        <authorList>
            <person name="Meyer T.E."/>
            <person name="Kyndt J.A."/>
        </authorList>
    </citation>
    <scope>NUCLEOTIDE SEQUENCE [LARGE SCALE GENOMIC DNA]</scope>
    <source>
        <strain evidence="2 3">DSM 729</strain>
    </source>
</reference>